<reference evidence="1 2" key="2">
    <citation type="journal article" date="2013" name="Genome Biol. Evol.">
        <title>Genome sequencing of Giardia lamblia genotypes A2 and B isolates (DH and GS) and comparative analysis with the genomes of genotypes A1 and E (WB and Pig).</title>
        <authorList>
            <person name="Adam R.D."/>
            <person name="Dahlstrom E.W."/>
            <person name="Martens C.A."/>
            <person name="Bruno D.P."/>
            <person name="Barbian K.D."/>
            <person name="Ricklefs S.M."/>
            <person name="Hernandez M.M."/>
            <person name="Narla N.P."/>
            <person name="Patel R.B."/>
            <person name="Porcella S.F."/>
            <person name="Nash T.E."/>
        </authorList>
    </citation>
    <scope>NUCLEOTIDE SEQUENCE [LARGE SCALE GENOMIC DNA]</scope>
    <source>
        <strain evidence="1 2">GS</strain>
    </source>
</reference>
<gene>
    <name evidence="1" type="ORF">GSB_153293</name>
</gene>
<accession>V6U6I7</accession>
<protein>
    <submittedName>
        <fullName evidence="1">Permease</fullName>
    </submittedName>
</protein>
<evidence type="ECO:0000313" key="2">
    <source>
        <dbReference type="Proteomes" id="UP000018040"/>
    </source>
</evidence>
<name>V6U6I7_GIAIN</name>
<dbReference type="Proteomes" id="UP000018040">
    <property type="component" value="Unassembled WGS sequence"/>
</dbReference>
<dbReference type="EMBL" id="AHHH01000014">
    <property type="protein sequence ID" value="ESU44890.1"/>
    <property type="molecule type" value="Genomic_DNA"/>
</dbReference>
<comment type="caution">
    <text evidence="1">The sequence shown here is derived from an EMBL/GenBank/DDBJ whole genome shotgun (WGS) entry which is preliminary data.</text>
</comment>
<evidence type="ECO:0000313" key="1">
    <source>
        <dbReference type="EMBL" id="ESU44890.1"/>
    </source>
</evidence>
<organism evidence="1 2">
    <name type="scientific">Giardia intestinalis</name>
    <name type="common">Giardia lamblia</name>
    <dbReference type="NCBI Taxonomy" id="5741"/>
    <lineage>
        <taxon>Eukaryota</taxon>
        <taxon>Metamonada</taxon>
        <taxon>Diplomonadida</taxon>
        <taxon>Hexamitidae</taxon>
        <taxon>Giardiinae</taxon>
        <taxon>Giardia</taxon>
    </lineage>
</organism>
<reference evidence="2" key="1">
    <citation type="submission" date="2012-02" db="EMBL/GenBank/DDBJ databases">
        <title>Genome sequencing of Giardia lamblia Genotypes A2 and B isolates (DH and GS) and comparative analysis with the genomes of Genotypes A1 and E (WB and Pig).</title>
        <authorList>
            <person name="Adam R."/>
            <person name="Dahlstrom E."/>
            <person name="Martens C."/>
            <person name="Bruno D."/>
            <person name="Barbian K."/>
            <person name="Porcella S.F."/>
            <person name="Nash T."/>
        </authorList>
    </citation>
    <scope>NUCLEOTIDE SEQUENCE</scope>
    <source>
        <strain evidence="2">GS</strain>
    </source>
</reference>
<proteinExistence type="predicted"/>
<sequence length="55" mass="6131">MEWKVMEGLVPANSGSTRPSDIINESGVQSGYATCLSIEHAAIQKKKIRYYILFV</sequence>
<dbReference type="AlphaFoldDB" id="V6U6I7"/>
<dbReference type="VEuPathDB" id="GiardiaDB:QR46_0584"/>